<evidence type="ECO:0000259" key="4">
    <source>
        <dbReference type="Pfam" id="PF13378"/>
    </source>
</evidence>
<dbReference type="Gene3D" id="3.20.20.120">
    <property type="entry name" value="Enolase-like C-terminal domain"/>
    <property type="match status" value="1"/>
</dbReference>
<organism evidence="5 6">
    <name type="scientific">Bondarzewia mesenterica</name>
    <dbReference type="NCBI Taxonomy" id="1095465"/>
    <lineage>
        <taxon>Eukaryota</taxon>
        <taxon>Fungi</taxon>
        <taxon>Dikarya</taxon>
        <taxon>Basidiomycota</taxon>
        <taxon>Agaricomycotina</taxon>
        <taxon>Agaricomycetes</taxon>
        <taxon>Russulales</taxon>
        <taxon>Bondarzewiaceae</taxon>
        <taxon>Bondarzewia</taxon>
    </lineage>
</organism>
<comment type="cofactor">
    <cofactor evidence="1">
        <name>Mg(2+)</name>
        <dbReference type="ChEBI" id="CHEBI:18420"/>
    </cofactor>
</comment>
<proteinExistence type="predicted"/>
<dbReference type="InterPro" id="IPR036849">
    <property type="entry name" value="Enolase-like_C_sf"/>
</dbReference>
<evidence type="ECO:0000256" key="1">
    <source>
        <dbReference type="ARBA" id="ARBA00001946"/>
    </source>
</evidence>
<evidence type="ECO:0000256" key="2">
    <source>
        <dbReference type="ARBA" id="ARBA00022723"/>
    </source>
</evidence>
<dbReference type="PANTHER" id="PTHR13794">
    <property type="entry name" value="ENOLASE SUPERFAMILY, MANDELATE RACEMASE"/>
    <property type="match status" value="1"/>
</dbReference>
<dbReference type="GO" id="GO:0000287">
    <property type="term" value="F:magnesium ion binding"/>
    <property type="evidence" value="ECO:0007669"/>
    <property type="project" value="TreeGrafter"/>
</dbReference>
<keyword evidence="2" id="KW-0479">Metal-binding</keyword>
<dbReference type="Proteomes" id="UP000310158">
    <property type="component" value="Unassembled WGS sequence"/>
</dbReference>
<keyword evidence="3" id="KW-0460">Magnesium</keyword>
<evidence type="ECO:0000256" key="3">
    <source>
        <dbReference type="ARBA" id="ARBA00022842"/>
    </source>
</evidence>
<protein>
    <recommendedName>
        <fullName evidence="4">Enolase C-terminal domain-containing protein</fullName>
    </recommendedName>
</protein>
<dbReference type="AlphaFoldDB" id="A0A4S4LXA4"/>
<evidence type="ECO:0000313" key="6">
    <source>
        <dbReference type="Proteomes" id="UP000310158"/>
    </source>
</evidence>
<feature type="domain" description="Enolase C-terminal" evidence="4">
    <location>
        <begin position="3"/>
        <end position="168"/>
    </location>
</feature>
<accession>A0A4S4LXA4</accession>
<gene>
    <name evidence="5" type="ORF">EW146_g5431</name>
</gene>
<dbReference type="GO" id="GO:0016836">
    <property type="term" value="F:hydro-lyase activity"/>
    <property type="evidence" value="ECO:0007669"/>
    <property type="project" value="TreeGrafter"/>
</dbReference>
<dbReference type="EMBL" id="SGPL01000236">
    <property type="protein sequence ID" value="THH14980.1"/>
    <property type="molecule type" value="Genomic_DNA"/>
</dbReference>
<sequence>MSLHVQYAIELATICLPLNIEWWEEVLHPDDEDGFKRLKSALPHIKWTTGEHECTHHGFRKLLETRSIDILPPDVTWAGGLTELIKISAHAAAYDIPVIPHASSAYSYYFALSQTNTPFAEIVCNAPDGKSVQPPFGNLFLDEPLPKNGRIAAEALDKPGFGLTLNPEVNLIEFKEDS</sequence>
<keyword evidence="6" id="KW-1185">Reference proteome</keyword>
<dbReference type="SUPFAM" id="SSF51604">
    <property type="entry name" value="Enolase C-terminal domain-like"/>
    <property type="match status" value="1"/>
</dbReference>
<comment type="caution">
    <text evidence="5">The sequence shown here is derived from an EMBL/GenBank/DDBJ whole genome shotgun (WGS) entry which is preliminary data.</text>
</comment>
<dbReference type="InterPro" id="IPR046945">
    <property type="entry name" value="RHMD-like"/>
</dbReference>
<dbReference type="OrthoDB" id="17395at2759"/>
<name>A0A4S4LXA4_9AGAM</name>
<evidence type="ECO:0000313" key="5">
    <source>
        <dbReference type="EMBL" id="THH14980.1"/>
    </source>
</evidence>
<dbReference type="GO" id="GO:0016052">
    <property type="term" value="P:carbohydrate catabolic process"/>
    <property type="evidence" value="ECO:0007669"/>
    <property type="project" value="TreeGrafter"/>
</dbReference>
<dbReference type="InterPro" id="IPR029065">
    <property type="entry name" value="Enolase_C-like"/>
</dbReference>
<reference evidence="5 6" key="1">
    <citation type="submission" date="2019-02" db="EMBL/GenBank/DDBJ databases">
        <title>Genome sequencing of the rare red list fungi Bondarzewia mesenterica.</title>
        <authorList>
            <person name="Buettner E."/>
            <person name="Kellner H."/>
        </authorList>
    </citation>
    <scope>NUCLEOTIDE SEQUENCE [LARGE SCALE GENOMIC DNA]</scope>
    <source>
        <strain evidence="5 6">DSM 108281</strain>
    </source>
</reference>
<dbReference type="PANTHER" id="PTHR13794:SF58">
    <property type="entry name" value="MITOCHONDRIAL ENOLASE SUPERFAMILY MEMBER 1"/>
    <property type="match status" value="1"/>
</dbReference>
<dbReference type="Pfam" id="PF13378">
    <property type="entry name" value="MR_MLE_C"/>
    <property type="match status" value="1"/>
</dbReference>